<keyword evidence="8" id="KW-1185">Reference proteome</keyword>
<sequence length="361" mass="40684">MSGNGFDENPFGEPNLDNPFADPAIQQATRMSTNVSLEDYNPFEEQAKPQLQINSTNTAAVVQPLSQNIPPRQPNLAGGAAPSTSIQITSEELQPRLAHLERHDRIKCIYSTRNCTETYRRSLNWQPVFNKYSIKRYFSQDFEVEITPYFIRWLGSRLYLQRNSVNCTLCISILLTYLLLLAVYTLTLVANIIGGLILLFHAGKVSNLFLAIFYTVLFTPASYVCWFRPAYKAFRNDSSFNFMVFFFVYFFQTVYTVVQAVGPKQLGYCGFITAIDQFESSASGIIVGLLLLIIAFCFAITAGANVLMIMKIHTIYRSTGASMDKAKAEFTTEFLRNQHVQEATSSAVSSAVNSQFNNSRY</sequence>
<dbReference type="InterPro" id="IPR007273">
    <property type="entry name" value="SCAMP"/>
</dbReference>
<feature type="region of interest" description="Disordered" evidence="6">
    <location>
        <begin position="1"/>
        <end position="21"/>
    </location>
</feature>
<proteinExistence type="inferred from homology"/>
<dbReference type="EMBL" id="CH940653">
    <property type="protein sequence ID" value="EDW62871.2"/>
    <property type="molecule type" value="Genomic_DNA"/>
</dbReference>
<evidence type="ECO:0000256" key="6">
    <source>
        <dbReference type="SAM" id="MobiDB-lite"/>
    </source>
</evidence>
<reference evidence="7 8" key="1">
    <citation type="journal article" date="2007" name="Nature">
        <title>Evolution of genes and genomes on the Drosophila phylogeny.</title>
        <authorList>
            <consortium name="Drosophila 12 Genomes Consortium"/>
            <person name="Clark A.G."/>
            <person name="Eisen M.B."/>
            <person name="Smith D.R."/>
            <person name="Bergman C.M."/>
            <person name="Oliver B."/>
            <person name="Markow T.A."/>
            <person name="Kaufman T.C."/>
            <person name="Kellis M."/>
            <person name="Gelbart W."/>
            <person name="Iyer V.N."/>
            <person name="Pollard D.A."/>
            <person name="Sackton T.B."/>
            <person name="Larracuente A.M."/>
            <person name="Singh N.D."/>
            <person name="Abad J.P."/>
            <person name="Abt D.N."/>
            <person name="Adryan B."/>
            <person name="Aguade M."/>
            <person name="Akashi H."/>
            <person name="Anderson W.W."/>
            <person name="Aquadro C.F."/>
            <person name="Ardell D.H."/>
            <person name="Arguello R."/>
            <person name="Artieri C.G."/>
            <person name="Barbash D.A."/>
            <person name="Barker D."/>
            <person name="Barsanti P."/>
            <person name="Batterham P."/>
            <person name="Batzoglou S."/>
            <person name="Begun D."/>
            <person name="Bhutkar A."/>
            <person name="Blanco E."/>
            <person name="Bosak S.A."/>
            <person name="Bradley R.K."/>
            <person name="Brand A.D."/>
            <person name="Brent M.R."/>
            <person name="Brooks A.N."/>
            <person name="Brown R.H."/>
            <person name="Butlin R.K."/>
            <person name="Caggese C."/>
            <person name="Calvi B.R."/>
            <person name="Bernardo de Carvalho A."/>
            <person name="Caspi A."/>
            <person name="Castrezana S."/>
            <person name="Celniker S.E."/>
            <person name="Chang J.L."/>
            <person name="Chapple C."/>
            <person name="Chatterji S."/>
            <person name="Chinwalla A."/>
            <person name="Civetta A."/>
            <person name="Clifton S.W."/>
            <person name="Comeron J.M."/>
            <person name="Costello J.C."/>
            <person name="Coyne J.A."/>
            <person name="Daub J."/>
            <person name="David R.G."/>
            <person name="Delcher A.L."/>
            <person name="Delehaunty K."/>
            <person name="Do C.B."/>
            <person name="Ebling H."/>
            <person name="Edwards K."/>
            <person name="Eickbush T."/>
            <person name="Evans J.D."/>
            <person name="Filipski A."/>
            <person name="Findeiss S."/>
            <person name="Freyhult E."/>
            <person name="Fulton L."/>
            <person name="Fulton R."/>
            <person name="Garcia A.C."/>
            <person name="Gardiner A."/>
            <person name="Garfield D.A."/>
            <person name="Garvin B.E."/>
            <person name="Gibson G."/>
            <person name="Gilbert D."/>
            <person name="Gnerre S."/>
            <person name="Godfrey J."/>
            <person name="Good R."/>
            <person name="Gotea V."/>
            <person name="Gravely B."/>
            <person name="Greenberg A.J."/>
            <person name="Griffiths-Jones S."/>
            <person name="Gross S."/>
            <person name="Guigo R."/>
            <person name="Gustafson E.A."/>
            <person name="Haerty W."/>
            <person name="Hahn M.W."/>
            <person name="Halligan D.L."/>
            <person name="Halpern A.L."/>
            <person name="Halter G.M."/>
            <person name="Han M.V."/>
            <person name="Heger A."/>
            <person name="Hillier L."/>
            <person name="Hinrichs A.S."/>
            <person name="Holmes I."/>
            <person name="Hoskins R.A."/>
            <person name="Hubisz M.J."/>
            <person name="Hultmark D."/>
            <person name="Huntley M.A."/>
            <person name="Jaffe D.B."/>
            <person name="Jagadeeshan S."/>
            <person name="Jeck W.R."/>
            <person name="Johnson J."/>
            <person name="Jones C.D."/>
            <person name="Jordan W.C."/>
            <person name="Karpen G.H."/>
            <person name="Kataoka E."/>
            <person name="Keightley P.D."/>
            <person name="Kheradpour P."/>
            <person name="Kirkness E.F."/>
            <person name="Koerich L.B."/>
            <person name="Kristiansen K."/>
            <person name="Kudrna D."/>
            <person name="Kulathinal R.J."/>
            <person name="Kumar S."/>
            <person name="Kwok R."/>
            <person name="Lander E."/>
            <person name="Langley C.H."/>
            <person name="Lapoint R."/>
            <person name="Lazzaro B.P."/>
            <person name="Lee S.J."/>
            <person name="Levesque L."/>
            <person name="Li R."/>
            <person name="Lin C.F."/>
            <person name="Lin M.F."/>
            <person name="Lindblad-Toh K."/>
            <person name="Llopart A."/>
            <person name="Long M."/>
            <person name="Low L."/>
            <person name="Lozovsky E."/>
            <person name="Lu J."/>
            <person name="Luo M."/>
            <person name="Machado C.A."/>
            <person name="Makalowski W."/>
            <person name="Marzo M."/>
            <person name="Matsuda M."/>
            <person name="Matzkin L."/>
            <person name="McAllister B."/>
            <person name="McBride C.S."/>
            <person name="McKernan B."/>
            <person name="McKernan K."/>
            <person name="Mendez-Lago M."/>
            <person name="Minx P."/>
            <person name="Mollenhauer M.U."/>
            <person name="Montooth K."/>
            <person name="Mount S.M."/>
            <person name="Mu X."/>
            <person name="Myers E."/>
            <person name="Negre B."/>
            <person name="Newfeld S."/>
            <person name="Nielsen R."/>
            <person name="Noor M.A."/>
            <person name="O'Grady P."/>
            <person name="Pachter L."/>
            <person name="Papaceit M."/>
            <person name="Parisi M.J."/>
            <person name="Parisi M."/>
            <person name="Parts L."/>
            <person name="Pedersen J.S."/>
            <person name="Pesole G."/>
            <person name="Phillippy A.M."/>
            <person name="Ponting C.P."/>
            <person name="Pop M."/>
            <person name="Porcelli D."/>
            <person name="Powell J.R."/>
            <person name="Prohaska S."/>
            <person name="Pruitt K."/>
            <person name="Puig M."/>
            <person name="Quesneville H."/>
            <person name="Ram K.R."/>
            <person name="Rand D."/>
            <person name="Rasmussen M.D."/>
            <person name="Reed L.K."/>
            <person name="Reenan R."/>
            <person name="Reily A."/>
            <person name="Remington K.A."/>
            <person name="Rieger T.T."/>
            <person name="Ritchie M.G."/>
            <person name="Robin C."/>
            <person name="Rogers Y.H."/>
            <person name="Rohde C."/>
            <person name="Rozas J."/>
            <person name="Rubenfield M.J."/>
            <person name="Ruiz A."/>
            <person name="Russo S."/>
            <person name="Salzberg S.L."/>
            <person name="Sanchez-Gracia A."/>
            <person name="Saranga D.J."/>
            <person name="Sato H."/>
            <person name="Schaeffer S.W."/>
            <person name="Schatz M.C."/>
            <person name="Schlenke T."/>
            <person name="Schwartz R."/>
            <person name="Segarra C."/>
            <person name="Singh R.S."/>
            <person name="Sirot L."/>
            <person name="Sirota M."/>
            <person name="Sisneros N.B."/>
            <person name="Smith C.D."/>
            <person name="Smith T.F."/>
            <person name="Spieth J."/>
            <person name="Stage D.E."/>
            <person name="Stark A."/>
            <person name="Stephan W."/>
            <person name="Strausberg R.L."/>
            <person name="Strempel S."/>
            <person name="Sturgill D."/>
            <person name="Sutton G."/>
            <person name="Sutton G.G."/>
            <person name="Tao W."/>
            <person name="Teichmann S."/>
            <person name="Tobari Y.N."/>
            <person name="Tomimura Y."/>
            <person name="Tsolas J.M."/>
            <person name="Valente V.L."/>
            <person name="Venter E."/>
            <person name="Venter J.C."/>
            <person name="Vicario S."/>
            <person name="Vieira F.G."/>
            <person name="Vilella A.J."/>
            <person name="Villasante A."/>
            <person name="Walenz B."/>
            <person name="Wang J."/>
            <person name="Wasserman M."/>
            <person name="Watts T."/>
            <person name="Wilson D."/>
            <person name="Wilson R.K."/>
            <person name="Wing R.A."/>
            <person name="Wolfner M.F."/>
            <person name="Wong A."/>
            <person name="Wong G.K."/>
            <person name="Wu C.I."/>
            <person name="Wu G."/>
            <person name="Yamamoto D."/>
            <person name="Yang H.P."/>
            <person name="Yang S.P."/>
            <person name="Yorke J.A."/>
            <person name="Yoshida K."/>
            <person name="Zdobnov E."/>
            <person name="Zhang P."/>
            <person name="Zhang Y."/>
            <person name="Zimin A.V."/>
            <person name="Baldwin J."/>
            <person name="Abdouelleil A."/>
            <person name="Abdulkadir J."/>
            <person name="Abebe A."/>
            <person name="Abera B."/>
            <person name="Abreu J."/>
            <person name="Acer S.C."/>
            <person name="Aftuck L."/>
            <person name="Alexander A."/>
            <person name="An P."/>
            <person name="Anderson E."/>
            <person name="Anderson S."/>
            <person name="Arachi H."/>
            <person name="Azer M."/>
            <person name="Bachantsang P."/>
            <person name="Barry A."/>
            <person name="Bayul T."/>
            <person name="Berlin A."/>
            <person name="Bessette D."/>
            <person name="Bloom T."/>
            <person name="Blye J."/>
            <person name="Boguslavskiy L."/>
            <person name="Bonnet C."/>
            <person name="Boukhgalter B."/>
            <person name="Bourzgui I."/>
            <person name="Brown A."/>
            <person name="Cahill P."/>
            <person name="Channer S."/>
            <person name="Cheshatsang Y."/>
            <person name="Chuda L."/>
            <person name="Citroen M."/>
            <person name="Collymore A."/>
            <person name="Cooke P."/>
            <person name="Costello M."/>
            <person name="D'Aco K."/>
            <person name="Daza R."/>
            <person name="De Haan G."/>
            <person name="DeGray S."/>
            <person name="DeMaso C."/>
            <person name="Dhargay N."/>
            <person name="Dooley K."/>
            <person name="Dooley E."/>
            <person name="Doricent M."/>
            <person name="Dorje P."/>
            <person name="Dorjee K."/>
            <person name="Dupes A."/>
            <person name="Elong R."/>
            <person name="Falk J."/>
            <person name="Farina A."/>
            <person name="Faro S."/>
            <person name="Ferguson D."/>
            <person name="Fisher S."/>
            <person name="Foley C.D."/>
            <person name="Franke A."/>
            <person name="Friedrich D."/>
            <person name="Gadbois L."/>
            <person name="Gearin G."/>
            <person name="Gearin C.R."/>
            <person name="Giannoukos G."/>
            <person name="Goode T."/>
            <person name="Graham J."/>
            <person name="Grandbois E."/>
            <person name="Grewal S."/>
            <person name="Gyaltsen K."/>
            <person name="Hafez N."/>
            <person name="Hagos B."/>
            <person name="Hall J."/>
            <person name="Henson C."/>
            <person name="Hollinger A."/>
            <person name="Honan T."/>
            <person name="Huard M.D."/>
            <person name="Hughes L."/>
            <person name="Hurhula B."/>
            <person name="Husby M.E."/>
            <person name="Kamat A."/>
            <person name="Kanga B."/>
            <person name="Kashin S."/>
            <person name="Khazanovich D."/>
            <person name="Kisner P."/>
            <person name="Lance K."/>
            <person name="Lara M."/>
            <person name="Lee W."/>
            <person name="Lennon N."/>
            <person name="Letendre F."/>
            <person name="LeVine R."/>
            <person name="Lipovsky A."/>
            <person name="Liu X."/>
            <person name="Liu J."/>
            <person name="Liu S."/>
            <person name="Lokyitsang T."/>
            <person name="Lokyitsang Y."/>
            <person name="Lubonja R."/>
            <person name="Lui A."/>
            <person name="MacDonald P."/>
            <person name="Magnisalis V."/>
            <person name="Maru K."/>
            <person name="Matthews C."/>
            <person name="McCusker W."/>
            <person name="McDonough S."/>
            <person name="Mehta T."/>
            <person name="Meldrim J."/>
            <person name="Meneus L."/>
            <person name="Mihai O."/>
            <person name="Mihalev A."/>
            <person name="Mihova T."/>
            <person name="Mittelman R."/>
            <person name="Mlenga V."/>
            <person name="Montmayeur A."/>
            <person name="Mulrain L."/>
            <person name="Navidi A."/>
            <person name="Naylor J."/>
            <person name="Negash T."/>
            <person name="Nguyen T."/>
            <person name="Nguyen N."/>
            <person name="Nicol R."/>
            <person name="Norbu C."/>
            <person name="Norbu N."/>
            <person name="Novod N."/>
            <person name="O'Neill B."/>
            <person name="Osman S."/>
            <person name="Markiewicz E."/>
            <person name="Oyono O.L."/>
            <person name="Patti C."/>
            <person name="Phunkhang P."/>
            <person name="Pierre F."/>
            <person name="Priest M."/>
            <person name="Raghuraman S."/>
            <person name="Rege F."/>
            <person name="Reyes R."/>
            <person name="Rise C."/>
            <person name="Rogov P."/>
            <person name="Ross K."/>
            <person name="Ryan E."/>
            <person name="Settipalli S."/>
            <person name="Shea T."/>
            <person name="Sherpa N."/>
            <person name="Shi L."/>
            <person name="Shih D."/>
            <person name="Sparrow T."/>
            <person name="Spaulding J."/>
            <person name="Stalker J."/>
            <person name="Stange-Thomann N."/>
            <person name="Stavropoulos S."/>
            <person name="Stone C."/>
            <person name="Strader C."/>
            <person name="Tesfaye S."/>
            <person name="Thomson T."/>
            <person name="Thoulutsang Y."/>
            <person name="Thoulutsang D."/>
            <person name="Topham K."/>
            <person name="Topping I."/>
            <person name="Tsamla T."/>
            <person name="Vassiliev H."/>
            <person name="Vo A."/>
            <person name="Wangchuk T."/>
            <person name="Wangdi T."/>
            <person name="Weiand M."/>
            <person name="Wilkinson J."/>
            <person name="Wilson A."/>
            <person name="Yadav S."/>
            <person name="Young G."/>
            <person name="Yu Q."/>
            <person name="Zembek L."/>
            <person name="Zhong D."/>
            <person name="Zimmer A."/>
            <person name="Zwirko Z."/>
            <person name="Jaffe D.B."/>
            <person name="Alvarez P."/>
            <person name="Brockman W."/>
            <person name="Butler J."/>
            <person name="Chin C."/>
            <person name="Gnerre S."/>
            <person name="Grabherr M."/>
            <person name="Kleber M."/>
            <person name="Mauceli E."/>
            <person name="MacCallum I."/>
        </authorList>
    </citation>
    <scope>NUCLEOTIDE SEQUENCE [LARGE SCALE GENOMIC DNA]</scope>
    <source>
        <strain evidence="8">Tucson 15010-1051.87</strain>
    </source>
</reference>
<dbReference type="AlphaFoldDB" id="B4M7V4"/>
<dbReference type="Proteomes" id="UP000008792">
    <property type="component" value="Unassembled WGS sequence"/>
</dbReference>
<evidence type="ECO:0000256" key="4">
    <source>
        <dbReference type="ARBA" id="ARBA00023136"/>
    </source>
</evidence>
<feature type="transmembrane region" description="Helical" evidence="5">
    <location>
        <begin position="208"/>
        <end position="227"/>
    </location>
</feature>
<feature type="transmembrane region" description="Helical" evidence="5">
    <location>
        <begin position="282"/>
        <end position="307"/>
    </location>
</feature>
<dbReference type="Pfam" id="PF04144">
    <property type="entry name" value="SCAMP"/>
    <property type="match status" value="1"/>
</dbReference>
<dbReference type="PANTHER" id="PTHR10687">
    <property type="entry name" value="SECRETORY CARRIER-ASSOCIATED MEMBRANE PROTEIN SCAMP"/>
    <property type="match status" value="1"/>
</dbReference>
<dbReference type="FunCoup" id="B4M7V4">
    <property type="interactions" value="750"/>
</dbReference>
<evidence type="ECO:0000256" key="1">
    <source>
        <dbReference type="ARBA" id="ARBA00004141"/>
    </source>
</evidence>
<organism evidence="7 8">
    <name type="scientific">Drosophila virilis</name>
    <name type="common">Fruit fly</name>
    <dbReference type="NCBI Taxonomy" id="7244"/>
    <lineage>
        <taxon>Eukaryota</taxon>
        <taxon>Metazoa</taxon>
        <taxon>Ecdysozoa</taxon>
        <taxon>Arthropoda</taxon>
        <taxon>Hexapoda</taxon>
        <taxon>Insecta</taxon>
        <taxon>Pterygota</taxon>
        <taxon>Neoptera</taxon>
        <taxon>Endopterygota</taxon>
        <taxon>Diptera</taxon>
        <taxon>Brachycera</taxon>
        <taxon>Muscomorpha</taxon>
        <taxon>Ephydroidea</taxon>
        <taxon>Drosophilidae</taxon>
        <taxon>Drosophila</taxon>
    </lineage>
</organism>
<dbReference type="GO" id="GO:0015031">
    <property type="term" value="P:protein transport"/>
    <property type="evidence" value="ECO:0007669"/>
    <property type="project" value="InterPro"/>
</dbReference>
<evidence type="ECO:0000313" key="8">
    <source>
        <dbReference type="Proteomes" id="UP000008792"/>
    </source>
</evidence>
<keyword evidence="5" id="KW-0813">Transport</keyword>
<keyword evidence="3 5" id="KW-1133">Transmembrane helix</keyword>
<accession>B4M7V4</accession>
<comment type="subcellular location">
    <subcellularLocation>
        <location evidence="1 5">Membrane</location>
        <topology evidence="1 5">Multi-pass membrane protein</topology>
    </subcellularLocation>
</comment>
<dbReference type="OrthoDB" id="242866at2759"/>
<dbReference type="PANTHER" id="PTHR10687:SF2">
    <property type="entry name" value="SECRETORY CARRIER-ASSOCIATED MEMBRANE PROTEIN"/>
    <property type="match status" value="1"/>
</dbReference>
<dbReference type="GO" id="GO:0055038">
    <property type="term" value="C:recycling endosome membrane"/>
    <property type="evidence" value="ECO:0007669"/>
    <property type="project" value="TreeGrafter"/>
</dbReference>
<protein>
    <recommendedName>
        <fullName evidence="5">Secretory carrier-associated membrane protein</fullName>
        <shortName evidence="5">Secretory carrier membrane protein</shortName>
    </recommendedName>
</protein>
<evidence type="ECO:0000256" key="3">
    <source>
        <dbReference type="ARBA" id="ARBA00022989"/>
    </source>
</evidence>
<keyword evidence="2 5" id="KW-0812">Transmembrane</keyword>
<keyword evidence="4 5" id="KW-0472">Membrane</keyword>
<evidence type="ECO:0000313" key="7">
    <source>
        <dbReference type="EMBL" id="EDW62871.2"/>
    </source>
</evidence>
<name>B4M7V4_DROVI</name>
<dbReference type="eggNOG" id="KOG3088">
    <property type="taxonomic scope" value="Eukaryota"/>
</dbReference>
<gene>
    <name evidence="7" type="primary">Dvir\GJ16370</name>
    <name evidence="7" type="ORF">Dvir_GJ16370</name>
</gene>
<evidence type="ECO:0000256" key="5">
    <source>
        <dbReference type="RuleBase" id="RU363122"/>
    </source>
</evidence>
<dbReference type="STRING" id="7244.B4M7V4"/>
<comment type="similarity">
    <text evidence="5">Belongs to the SCAMP family.</text>
</comment>
<dbReference type="HOGENOM" id="CLU_066546_0_0_1"/>
<dbReference type="InParanoid" id="B4M7V4"/>
<feature type="transmembrane region" description="Helical" evidence="5">
    <location>
        <begin position="239"/>
        <end position="262"/>
    </location>
</feature>
<dbReference type="GO" id="GO:0032588">
    <property type="term" value="C:trans-Golgi network membrane"/>
    <property type="evidence" value="ECO:0007669"/>
    <property type="project" value="TreeGrafter"/>
</dbReference>
<evidence type="ECO:0000256" key="2">
    <source>
        <dbReference type="ARBA" id="ARBA00022692"/>
    </source>
</evidence>
<feature type="transmembrane region" description="Helical" evidence="5">
    <location>
        <begin position="169"/>
        <end position="202"/>
    </location>
</feature>